<organism evidence="1 2">
    <name type="scientific">Macrophomina phaseolina (strain MS6)</name>
    <name type="common">Charcoal rot fungus</name>
    <dbReference type="NCBI Taxonomy" id="1126212"/>
    <lineage>
        <taxon>Eukaryota</taxon>
        <taxon>Fungi</taxon>
        <taxon>Dikarya</taxon>
        <taxon>Ascomycota</taxon>
        <taxon>Pezizomycotina</taxon>
        <taxon>Dothideomycetes</taxon>
        <taxon>Dothideomycetes incertae sedis</taxon>
        <taxon>Botryosphaeriales</taxon>
        <taxon>Botryosphaeriaceae</taxon>
        <taxon>Macrophomina</taxon>
    </lineage>
</organism>
<accession>K2S5F3</accession>
<comment type="caution">
    <text evidence="1">The sequence shown here is derived from an EMBL/GenBank/DDBJ whole genome shotgun (WGS) entry which is preliminary data.</text>
</comment>
<protein>
    <submittedName>
        <fullName evidence="1">Uncharacterized protein</fullName>
    </submittedName>
</protein>
<dbReference type="EMBL" id="AHHD01000225">
    <property type="protein sequence ID" value="EKG17784.1"/>
    <property type="molecule type" value="Genomic_DNA"/>
</dbReference>
<dbReference type="Proteomes" id="UP000007129">
    <property type="component" value="Unassembled WGS sequence"/>
</dbReference>
<dbReference type="VEuPathDB" id="FungiDB:MPH_04999"/>
<proteinExistence type="predicted"/>
<evidence type="ECO:0000313" key="2">
    <source>
        <dbReference type="Proteomes" id="UP000007129"/>
    </source>
</evidence>
<sequence>MTSPRFNILFNLAHLVFVHLGYCSGFKLQIDSYFDMYSTGNSDFAEVSDTIKTLFLFFLQIIGACSISLKPAFIISVAPTADSEKPQRSPNLFRGREIENVSKRENRLKLARHPQASLALGPPTQTKAQPYIHLSSALRMIVLSWALTSPKPSSFHSSKPTLLQKPHTTVTEAYARFRLQDISVGTGYFLIKACLNHVFDLFLLDLNLNCLKMASARACKVYLHLIYLIIYGDFVVVG</sequence>
<dbReference type="HOGENOM" id="CLU_1166017_0_0_1"/>
<name>K2S5F3_MACPH</name>
<evidence type="ECO:0000313" key="1">
    <source>
        <dbReference type="EMBL" id="EKG17784.1"/>
    </source>
</evidence>
<dbReference type="InParanoid" id="K2S5F3"/>
<gene>
    <name evidence="1" type="ORF">MPH_04999</name>
</gene>
<reference evidence="1 2" key="1">
    <citation type="journal article" date="2012" name="BMC Genomics">
        <title>Tools to kill: Genome of one of the most destructive plant pathogenic fungi Macrophomina phaseolina.</title>
        <authorList>
            <person name="Islam M.S."/>
            <person name="Haque M.S."/>
            <person name="Islam M.M."/>
            <person name="Emdad E.M."/>
            <person name="Halim A."/>
            <person name="Hossen Q.M.M."/>
            <person name="Hossain M.Z."/>
            <person name="Ahmed B."/>
            <person name="Rahim S."/>
            <person name="Rahman M.S."/>
            <person name="Alam M.M."/>
            <person name="Hou S."/>
            <person name="Wan X."/>
            <person name="Saito J.A."/>
            <person name="Alam M."/>
        </authorList>
    </citation>
    <scope>NUCLEOTIDE SEQUENCE [LARGE SCALE GENOMIC DNA]</scope>
    <source>
        <strain evidence="1 2">MS6</strain>
    </source>
</reference>
<dbReference type="AlphaFoldDB" id="K2S5F3"/>